<dbReference type="CDD" id="cd02651">
    <property type="entry name" value="nuc_hydro_IU_UC_XIUA"/>
    <property type="match status" value="1"/>
</dbReference>
<evidence type="ECO:0000313" key="5">
    <source>
        <dbReference type="Proteomes" id="UP001600165"/>
    </source>
</evidence>
<keyword evidence="1 4" id="KW-0378">Hydrolase</keyword>
<dbReference type="InterPro" id="IPR023186">
    <property type="entry name" value="IUNH"/>
</dbReference>
<sequence>MPALPLIIDCDPGVDDAIALLLALASPEFNLLGITTVAGNVPLALTEKNARKICQLAGRTEIGVYAGCPRPLMRPLVTAEHVHGSTGLEGADLPEPTLPLRSQHAVNFLIEQLTQAQQPITVAALGPLTNIAVALIQQPQILVNLKELVIMGGAVTQGNVTPSAEFNFYVDPHAAKVVFESGAKLTLISLDVTHQALTTPERLAEIRAIACPVCQAAADLLTYYGVADALNHGLPGAPLHDPCVIAYLLNADLFTGQAAAVAIETQSQLTLGRSVVDFLPGVAQAANATVLQTIDAARFYQLLTDRLSTYR</sequence>
<dbReference type="RefSeq" id="WP_377967448.1">
    <property type="nucleotide sequence ID" value="NZ_JBHZOL010000098.1"/>
</dbReference>
<evidence type="ECO:0000256" key="1">
    <source>
        <dbReference type="ARBA" id="ARBA00022801"/>
    </source>
</evidence>
<dbReference type="SUPFAM" id="SSF53590">
    <property type="entry name" value="Nucleoside hydrolase"/>
    <property type="match status" value="1"/>
</dbReference>
<dbReference type="Pfam" id="PF01156">
    <property type="entry name" value="IU_nuc_hydro"/>
    <property type="match status" value="1"/>
</dbReference>
<keyword evidence="5" id="KW-1185">Reference proteome</keyword>
<comment type="caution">
    <text evidence="4">The sequence shown here is derived from an EMBL/GenBank/DDBJ whole genome shotgun (WGS) entry which is preliminary data.</text>
</comment>
<dbReference type="PANTHER" id="PTHR12304:SF4">
    <property type="entry name" value="URIDINE NUCLEOSIDASE"/>
    <property type="match status" value="1"/>
</dbReference>
<protein>
    <submittedName>
        <fullName evidence="4">Nucleoside hydrolase</fullName>
    </submittedName>
</protein>
<accession>A0ABW6IIN9</accession>
<dbReference type="Proteomes" id="UP001600165">
    <property type="component" value="Unassembled WGS sequence"/>
</dbReference>
<keyword evidence="2" id="KW-0326">Glycosidase</keyword>
<feature type="domain" description="Inosine/uridine-preferring nucleoside hydrolase" evidence="3">
    <location>
        <begin position="6"/>
        <end position="301"/>
    </location>
</feature>
<dbReference type="PANTHER" id="PTHR12304">
    <property type="entry name" value="INOSINE-URIDINE PREFERRING NUCLEOSIDE HYDROLASE"/>
    <property type="match status" value="1"/>
</dbReference>
<dbReference type="EMBL" id="JBHZOL010000098">
    <property type="protein sequence ID" value="MFE4108081.1"/>
    <property type="molecule type" value="Genomic_DNA"/>
</dbReference>
<dbReference type="Gene3D" id="3.90.245.10">
    <property type="entry name" value="Ribonucleoside hydrolase-like"/>
    <property type="match status" value="1"/>
</dbReference>
<evidence type="ECO:0000259" key="3">
    <source>
        <dbReference type="Pfam" id="PF01156"/>
    </source>
</evidence>
<name>A0ABW6IIN9_9CYAN</name>
<organism evidence="4 5">
    <name type="scientific">Almyronema epifaneia S1</name>
    <dbReference type="NCBI Taxonomy" id="2991925"/>
    <lineage>
        <taxon>Bacteria</taxon>
        <taxon>Bacillati</taxon>
        <taxon>Cyanobacteriota</taxon>
        <taxon>Cyanophyceae</taxon>
        <taxon>Nodosilineales</taxon>
        <taxon>Nodosilineaceae</taxon>
        <taxon>Almyronema</taxon>
        <taxon>Almyronema epifaneia</taxon>
    </lineage>
</organism>
<gene>
    <name evidence="4" type="ORF">ACFVKH_17500</name>
</gene>
<reference evidence="4 5" key="1">
    <citation type="submission" date="2024-10" db="EMBL/GenBank/DDBJ databases">
        <authorList>
            <person name="Ratan Roy A."/>
            <person name="Morales Sandoval P.H."/>
            <person name="De Los Santos Villalobos S."/>
            <person name="Chakraborty S."/>
            <person name="Mukherjee J."/>
        </authorList>
    </citation>
    <scope>NUCLEOTIDE SEQUENCE [LARGE SCALE GENOMIC DNA]</scope>
    <source>
        <strain evidence="4 5">S1</strain>
    </source>
</reference>
<dbReference type="GO" id="GO:0016787">
    <property type="term" value="F:hydrolase activity"/>
    <property type="evidence" value="ECO:0007669"/>
    <property type="project" value="UniProtKB-KW"/>
</dbReference>
<dbReference type="InterPro" id="IPR036452">
    <property type="entry name" value="Ribo_hydro-like"/>
</dbReference>
<dbReference type="InterPro" id="IPR001910">
    <property type="entry name" value="Inosine/uridine_hydrolase_dom"/>
</dbReference>
<evidence type="ECO:0000313" key="4">
    <source>
        <dbReference type="EMBL" id="MFE4108081.1"/>
    </source>
</evidence>
<proteinExistence type="predicted"/>
<dbReference type="InterPro" id="IPR015910">
    <property type="entry name" value="I/U_nuclsd_hydro_CS"/>
</dbReference>
<evidence type="ECO:0000256" key="2">
    <source>
        <dbReference type="ARBA" id="ARBA00023295"/>
    </source>
</evidence>
<dbReference type="PROSITE" id="PS01247">
    <property type="entry name" value="IUNH"/>
    <property type="match status" value="1"/>
</dbReference>